<dbReference type="InterPro" id="IPR051260">
    <property type="entry name" value="Diverse_substr_monoxygenases"/>
</dbReference>
<evidence type="ECO:0000256" key="5">
    <source>
        <dbReference type="ARBA" id="ARBA00033748"/>
    </source>
</evidence>
<comment type="caution">
    <text evidence="8">The sequence shown here is derived from an EMBL/GenBank/DDBJ whole genome shotgun (WGS) entry which is preliminary data.</text>
</comment>
<evidence type="ECO:0000256" key="4">
    <source>
        <dbReference type="ARBA" id="ARBA00023033"/>
    </source>
</evidence>
<dbReference type="Proteomes" id="UP000295719">
    <property type="component" value="Unassembled WGS sequence"/>
</dbReference>
<dbReference type="Pfam" id="PF00296">
    <property type="entry name" value="Bac_luciferase"/>
    <property type="match status" value="1"/>
</dbReference>
<keyword evidence="3" id="KW-0560">Oxidoreductase</keyword>
<feature type="binding site" evidence="6">
    <location>
        <position position="148"/>
    </location>
    <ligand>
        <name>FMN</name>
        <dbReference type="ChEBI" id="CHEBI:58210"/>
    </ligand>
</feature>
<evidence type="ECO:0000259" key="7">
    <source>
        <dbReference type="Pfam" id="PF00296"/>
    </source>
</evidence>
<dbReference type="InterPro" id="IPR036661">
    <property type="entry name" value="Luciferase-like_sf"/>
</dbReference>
<reference evidence="8 9" key="1">
    <citation type="submission" date="2019-03" db="EMBL/GenBank/DDBJ databases">
        <title>Genomic Encyclopedia of Type Strains, Phase IV (KMG-IV): sequencing the most valuable type-strain genomes for metagenomic binning, comparative biology and taxonomic classification.</title>
        <authorList>
            <person name="Goeker M."/>
        </authorList>
    </citation>
    <scope>NUCLEOTIDE SEQUENCE [LARGE SCALE GENOMIC DNA]</scope>
    <source>
        <strain evidence="8 9">DSM 19580</strain>
    </source>
</reference>
<comment type="similarity">
    <text evidence="5">Belongs to the NtaA/SnaA/DszA monooxygenase family.</text>
</comment>
<evidence type="ECO:0000313" key="8">
    <source>
        <dbReference type="EMBL" id="TCV95458.1"/>
    </source>
</evidence>
<feature type="binding site" evidence="6">
    <location>
        <position position="56"/>
    </location>
    <ligand>
        <name>FMN</name>
        <dbReference type="ChEBI" id="CHEBI:58210"/>
    </ligand>
</feature>
<feature type="domain" description="Luciferase-like" evidence="7">
    <location>
        <begin position="22"/>
        <end position="382"/>
    </location>
</feature>
<evidence type="ECO:0000256" key="1">
    <source>
        <dbReference type="ARBA" id="ARBA00022630"/>
    </source>
</evidence>
<dbReference type="PANTHER" id="PTHR30011:SF16">
    <property type="entry name" value="C2H2 FINGER DOMAIN TRANSCRIPTION FACTOR (EUROFUNG)-RELATED"/>
    <property type="match status" value="1"/>
</dbReference>
<evidence type="ECO:0000256" key="2">
    <source>
        <dbReference type="ARBA" id="ARBA00022643"/>
    </source>
</evidence>
<dbReference type="CDD" id="cd01095">
    <property type="entry name" value="Nitrilotriacetate_monoxgenase"/>
    <property type="match status" value="1"/>
</dbReference>
<dbReference type="InterPro" id="IPR016215">
    <property type="entry name" value="NTA_MOA"/>
</dbReference>
<keyword evidence="4 8" id="KW-0503">Monooxygenase</keyword>
<dbReference type="SUPFAM" id="SSF51679">
    <property type="entry name" value="Bacterial luciferase-like"/>
    <property type="match status" value="1"/>
</dbReference>
<dbReference type="NCBIfam" id="TIGR03860">
    <property type="entry name" value="FMN_nitrolo"/>
    <property type="match status" value="1"/>
</dbReference>
<dbReference type="RefSeq" id="WP_131865566.1">
    <property type="nucleotide sequence ID" value="NZ_SMCR01000005.1"/>
</dbReference>
<feature type="binding site" evidence="6">
    <location>
        <position position="94"/>
    </location>
    <ligand>
        <name>FMN</name>
        <dbReference type="ChEBI" id="CHEBI:58210"/>
    </ligand>
</feature>
<accession>A0A4R3YUK5</accession>
<dbReference type="InterPro" id="IPR011251">
    <property type="entry name" value="Luciferase-like_dom"/>
</dbReference>
<proteinExistence type="inferred from homology"/>
<keyword evidence="1 6" id="KW-0285">Flavoprotein</keyword>
<dbReference type="GO" id="GO:0016705">
    <property type="term" value="F:oxidoreductase activity, acting on paired donors, with incorporation or reduction of molecular oxygen"/>
    <property type="evidence" value="ECO:0007669"/>
    <property type="project" value="InterPro"/>
</dbReference>
<dbReference type="Gene3D" id="3.20.20.30">
    <property type="entry name" value="Luciferase-like domain"/>
    <property type="match status" value="1"/>
</dbReference>
<dbReference type="PIRSF" id="PIRSF000337">
    <property type="entry name" value="NTA_MOA"/>
    <property type="match status" value="1"/>
</dbReference>
<evidence type="ECO:0000313" key="9">
    <source>
        <dbReference type="Proteomes" id="UP000295719"/>
    </source>
</evidence>
<keyword evidence="2 6" id="KW-0288">FMN</keyword>
<dbReference type="AlphaFoldDB" id="A0A4R3YUK5"/>
<keyword evidence="9" id="KW-1185">Reference proteome</keyword>
<evidence type="ECO:0000256" key="6">
    <source>
        <dbReference type="PIRSR" id="PIRSR000337-1"/>
    </source>
</evidence>
<gene>
    <name evidence="8" type="ORF">EDC52_10560</name>
</gene>
<dbReference type="PANTHER" id="PTHR30011">
    <property type="entry name" value="ALKANESULFONATE MONOOXYGENASE-RELATED"/>
    <property type="match status" value="1"/>
</dbReference>
<name>A0A4R3YUK5_9GAMM</name>
<dbReference type="EMBL" id="SMCR01000005">
    <property type="protein sequence ID" value="TCV95458.1"/>
    <property type="molecule type" value="Genomic_DNA"/>
</dbReference>
<sequence>MSAGLILNVTVLGLGMHPAAWRLGERPATAYFDPGYFQDIARCAEQGKLHAVFLADTLAAGEEAYQRPNLGAMDPVAVLSSMAAITRHIGLVGTASTTFNEPFNLARRFMTLDHLSAGRAGWNIVTTFVPDVAANFGQSALPAGTARYRRAEEFVDVVSALWQSWQPGAIIGDKISGEFADPQRIGAINHQGEHFQVQGPLTLPPSAQRHPVLFQAGASEPGRNLASRTADVVFTAQNTLGSAREFYQDIKLRACARGRSANSIKILPGLMPIIGGSEREAIARKQQLDLLAGDSELKKLALRLGVQATDLHLDEPLPVEKIIANSDFRGAEGFRSAALRLAREEHLTVRELLYRNGGGHMQVIGTPQQVADLVQRWFLAGAADGFNLMIDSLPDGLHRFIESVVPILQKRGLFHTDYAGNTLRENLELD</sequence>
<protein>
    <submittedName>
        <fullName evidence="8">FMN-dependent oxidoreductase (Nitrilotriacetate monooxygenase family)</fullName>
    </submittedName>
</protein>
<dbReference type="GO" id="GO:0004497">
    <property type="term" value="F:monooxygenase activity"/>
    <property type="evidence" value="ECO:0007669"/>
    <property type="project" value="UniProtKB-KW"/>
</dbReference>
<dbReference type="OrthoDB" id="6133319at2"/>
<organism evidence="8 9">
    <name type="scientific">Biostraticola tofi</name>
    <dbReference type="NCBI Taxonomy" id="466109"/>
    <lineage>
        <taxon>Bacteria</taxon>
        <taxon>Pseudomonadati</taxon>
        <taxon>Pseudomonadota</taxon>
        <taxon>Gammaproteobacteria</taxon>
        <taxon>Enterobacterales</taxon>
        <taxon>Bruguierivoracaceae</taxon>
        <taxon>Biostraticola</taxon>
    </lineage>
</organism>
<evidence type="ECO:0000256" key="3">
    <source>
        <dbReference type="ARBA" id="ARBA00023002"/>
    </source>
</evidence>
<feature type="binding site" evidence="6">
    <location>
        <position position="219"/>
    </location>
    <ligand>
        <name>FMN</name>
        <dbReference type="ChEBI" id="CHEBI:58210"/>
    </ligand>
</feature>